<dbReference type="InterPro" id="IPR010280">
    <property type="entry name" value="U5_MeTrfase_fam"/>
</dbReference>
<dbReference type="PANTHER" id="PTHR11061:SF30">
    <property type="entry name" value="TRNA (URACIL(54)-C(5))-METHYLTRANSFERASE"/>
    <property type="match status" value="1"/>
</dbReference>
<feature type="binding site" evidence="4">
    <location>
        <position position="398"/>
    </location>
    <ligand>
        <name>S-adenosyl-L-methionine</name>
        <dbReference type="ChEBI" id="CHEBI:59789"/>
    </ligand>
</feature>
<feature type="binding site" evidence="4">
    <location>
        <position position="464"/>
    </location>
    <ligand>
        <name>S-adenosyl-L-methionine</name>
        <dbReference type="ChEBI" id="CHEBI:59789"/>
    </ligand>
</feature>
<dbReference type="PROSITE" id="PS50926">
    <property type="entry name" value="TRAM"/>
    <property type="match status" value="1"/>
</dbReference>
<keyword evidence="8" id="KW-1185">Reference proteome</keyword>
<dbReference type="InterPro" id="IPR030390">
    <property type="entry name" value="MeTrfase_TrmA_AS"/>
</dbReference>
<feature type="binding site" evidence="4">
    <location>
        <position position="369"/>
    </location>
    <ligand>
        <name>S-adenosyl-L-methionine</name>
        <dbReference type="ChEBI" id="CHEBI:59789"/>
    </ligand>
</feature>
<feature type="binding site" evidence="4">
    <location>
        <position position="419"/>
    </location>
    <ligand>
        <name>S-adenosyl-L-methionine</name>
        <dbReference type="ChEBI" id="CHEBI:59789"/>
    </ligand>
</feature>
<dbReference type="InterPro" id="IPR002792">
    <property type="entry name" value="TRAM_dom"/>
</dbReference>
<evidence type="ECO:0000313" key="7">
    <source>
        <dbReference type="EMBL" id="MFG3819118.1"/>
    </source>
</evidence>
<dbReference type="InterPro" id="IPR025714">
    <property type="entry name" value="Methyltranfer_dom"/>
</dbReference>
<dbReference type="Gene3D" id="3.40.50.150">
    <property type="entry name" value="Vaccinia Virus protein VP39"/>
    <property type="match status" value="1"/>
</dbReference>
<keyword evidence="3 4" id="KW-0949">S-adenosyl-L-methionine</keyword>
<dbReference type="GO" id="GO:0008168">
    <property type="term" value="F:methyltransferase activity"/>
    <property type="evidence" value="ECO:0007669"/>
    <property type="project" value="UniProtKB-KW"/>
</dbReference>
<name>A0ABW7CD98_9CYAN</name>
<comment type="caution">
    <text evidence="7">The sequence shown here is derived from an EMBL/GenBank/DDBJ whole genome shotgun (WGS) entry which is preliminary data.</text>
</comment>
<evidence type="ECO:0000256" key="5">
    <source>
        <dbReference type="PROSITE-ProRule" id="PRU10015"/>
    </source>
</evidence>
<dbReference type="PROSITE" id="PS01230">
    <property type="entry name" value="TRMA_1"/>
    <property type="match status" value="1"/>
</dbReference>
<accession>A0ABW7CD98</accession>
<dbReference type="Gene3D" id="2.40.50.1070">
    <property type="match status" value="1"/>
</dbReference>
<dbReference type="Pfam" id="PF01938">
    <property type="entry name" value="TRAM"/>
    <property type="match status" value="1"/>
</dbReference>
<dbReference type="SUPFAM" id="SSF50249">
    <property type="entry name" value="Nucleic acid-binding proteins"/>
    <property type="match status" value="1"/>
</dbReference>
<comment type="similarity">
    <text evidence="4">Belongs to the class I-like SAM-binding methyltransferase superfamily. RNA M5U methyltransferase family.</text>
</comment>
<feature type="active site" evidence="5">
    <location>
        <position position="491"/>
    </location>
</feature>
<feature type="domain" description="TRAM" evidence="6">
    <location>
        <begin position="85"/>
        <end position="143"/>
    </location>
</feature>
<dbReference type="Gene3D" id="2.40.50.140">
    <property type="entry name" value="Nucleic acid-binding proteins"/>
    <property type="match status" value="1"/>
</dbReference>
<dbReference type="EC" id="2.1.1.190" evidence="7"/>
<keyword evidence="1 4" id="KW-0489">Methyltransferase</keyword>
<evidence type="ECO:0000313" key="8">
    <source>
        <dbReference type="Proteomes" id="UP001604335"/>
    </source>
</evidence>
<evidence type="ECO:0000256" key="2">
    <source>
        <dbReference type="ARBA" id="ARBA00022679"/>
    </source>
</evidence>
<feature type="active site" description="Nucleophile" evidence="4">
    <location>
        <position position="491"/>
    </location>
</feature>
<evidence type="ECO:0000256" key="1">
    <source>
        <dbReference type="ARBA" id="ARBA00022603"/>
    </source>
</evidence>
<dbReference type="PANTHER" id="PTHR11061">
    <property type="entry name" value="RNA M5U METHYLTRANSFERASE"/>
    <property type="match status" value="1"/>
</dbReference>
<dbReference type="SUPFAM" id="SSF53335">
    <property type="entry name" value="S-adenosyl-L-methionine-dependent methyltransferases"/>
    <property type="match status" value="1"/>
</dbReference>
<proteinExistence type="inferred from homology"/>
<gene>
    <name evidence="7" type="primary">rlmD</name>
    <name evidence="7" type="ORF">VPK24_15855</name>
</gene>
<sequence length="536" mass="59044">MQLAGGDRPIERHDAIELWRASIVSPHLCAGPVRFPVAAGARARSTGGPGPTTPLNRIGPPLHAIEIEADRAMTTTLDNQMSQPEWKQGAAIELEITDLADSGDGVGRWADRVVFVPETVPGDYLSVRLLQVKPTFARAKILSILDPSPDRVRPGCIVADKCGGCQWQHVAYGSQLLAKQRQVEQALTRLGGFEEPPVLPILAAAAPLAYRNKATYPVAPGPDDQIRAGYYQKGSHKIVNLNQCPVQDDRLDPLLRQVKQDLTTSGWEPYDETTHTGTVRHLALRIGRRTGEMLLTLVVRDWEALPGLVTQAELWREQFPQLVGVCVNQQPQRNNVIFGPETRCVLGRPALEEHLNGLVFEIRPETFFQVNTDQTEELLKTIHQQLALTGREILVDAYCGVGTLTLPLAQRAGRAIGIEAQAEAVTQARHNAERNQLTNVEFQVGKVADLLPQLGLQPDVVLLDPPRKGCEPGVIEALRAIAPARIVYMSCKPATLARDLKLLCEQGQYQLDRVQPADFFPQTPHVECVAFLSEHR</sequence>
<dbReference type="CDD" id="cd02440">
    <property type="entry name" value="AdoMet_MTases"/>
    <property type="match status" value="1"/>
</dbReference>
<keyword evidence="2 4" id="KW-0808">Transferase</keyword>
<evidence type="ECO:0000256" key="3">
    <source>
        <dbReference type="ARBA" id="ARBA00022691"/>
    </source>
</evidence>
<evidence type="ECO:0000259" key="6">
    <source>
        <dbReference type="PROSITE" id="PS50926"/>
    </source>
</evidence>
<dbReference type="InterPro" id="IPR029063">
    <property type="entry name" value="SAM-dependent_MTases_sf"/>
</dbReference>
<dbReference type="Proteomes" id="UP001604335">
    <property type="component" value="Unassembled WGS sequence"/>
</dbReference>
<reference evidence="8" key="1">
    <citation type="journal article" date="2024" name="Algal Res.">
        <title>Biochemical, toxicological and genomic investigation of a high-biomass producing Limnothrix strain isolated from Italian shallow drinking water reservoir.</title>
        <authorList>
            <person name="Simonazzi M."/>
            <person name="Shishido T.K."/>
            <person name="Delbaje E."/>
            <person name="Wahlsten M."/>
            <person name="Fewer D.P."/>
            <person name="Sivonen K."/>
            <person name="Pezzolesi L."/>
            <person name="Pistocchi R."/>
        </authorList>
    </citation>
    <scope>NUCLEOTIDE SEQUENCE [LARGE SCALE GENOMIC DNA]</scope>
    <source>
        <strain evidence="8">LRLZ20PSL1</strain>
    </source>
</reference>
<dbReference type="NCBIfam" id="TIGR00479">
    <property type="entry name" value="rumA"/>
    <property type="match status" value="1"/>
</dbReference>
<protein>
    <submittedName>
        <fullName evidence="7">23S rRNA (Uracil(1939)-C(5))-methyltransferase RlmD</fullName>
        <ecNumber evidence="7">2.1.1.190</ecNumber>
    </submittedName>
</protein>
<dbReference type="EMBL" id="JAZAQF010000086">
    <property type="protein sequence ID" value="MFG3819118.1"/>
    <property type="molecule type" value="Genomic_DNA"/>
</dbReference>
<evidence type="ECO:0000256" key="4">
    <source>
        <dbReference type="PROSITE-ProRule" id="PRU01024"/>
    </source>
</evidence>
<organism evidence="7 8">
    <name type="scientific">Limnothrix redekei LRLZ20PSL1</name>
    <dbReference type="NCBI Taxonomy" id="3112953"/>
    <lineage>
        <taxon>Bacteria</taxon>
        <taxon>Bacillati</taxon>
        <taxon>Cyanobacteriota</taxon>
        <taxon>Cyanophyceae</taxon>
        <taxon>Pseudanabaenales</taxon>
        <taxon>Pseudanabaenaceae</taxon>
        <taxon>Limnothrix</taxon>
    </lineage>
</organism>
<dbReference type="PROSITE" id="PS51687">
    <property type="entry name" value="SAM_MT_RNA_M5U"/>
    <property type="match status" value="1"/>
</dbReference>
<dbReference type="GO" id="GO:0032259">
    <property type="term" value="P:methylation"/>
    <property type="evidence" value="ECO:0007669"/>
    <property type="project" value="UniProtKB-KW"/>
</dbReference>
<dbReference type="InterPro" id="IPR012340">
    <property type="entry name" value="NA-bd_OB-fold"/>
</dbReference>
<dbReference type="Pfam" id="PF13847">
    <property type="entry name" value="Methyltransf_31"/>
    <property type="match status" value="1"/>
</dbReference>